<dbReference type="PANTHER" id="PTHR35091:SF2">
    <property type="entry name" value="FLAGELLAR PROTEIN FLIL"/>
    <property type="match status" value="1"/>
</dbReference>
<evidence type="ECO:0000256" key="2">
    <source>
        <dbReference type="ARBA" id="ARBA00004162"/>
    </source>
</evidence>
<evidence type="ECO:0000256" key="7">
    <source>
        <dbReference type="ARBA" id="ARBA00022779"/>
    </source>
</evidence>
<sequence>MSQSTAALHENHGAAQAEAPAPGKSRKRVILAVVAVVVLAAGAVIGMKMFDSPAAKEPDPATVPGTIEKIDSMTVNLADGRYLKVGVALQLSKKASPTPVVEGASTDGAVTFDPAKAQDAVITVFGRRTYGQLLAAGGREKAQGALLKEVNKRYSGGVLGVYFTEFLMQ</sequence>
<proteinExistence type="inferred from homology"/>
<dbReference type="GO" id="GO:0006935">
    <property type="term" value="P:chemotaxis"/>
    <property type="evidence" value="ECO:0007669"/>
    <property type="project" value="UniProtKB-KW"/>
</dbReference>
<keyword evidence="12" id="KW-0282">Flagellum</keyword>
<dbReference type="InterPro" id="IPR005503">
    <property type="entry name" value="FliL"/>
</dbReference>
<comment type="function">
    <text evidence="1 10">Controls the rotational direction of flagella during chemotaxis.</text>
</comment>
<keyword evidence="12" id="KW-0966">Cell projection</keyword>
<accession>A0A542Z9F7</accession>
<keyword evidence="8 10" id="KW-1133">Transmembrane helix</keyword>
<evidence type="ECO:0000256" key="11">
    <source>
        <dbReference type="SAM" id="MobiDB-lite"/>
    </source>
</evidence>
<protein>
    <recommendedName>
        <fullName evidence="10">Flagellar protein FliL</fullName>
    </recommendedName>
</protein>
<dbReference type="GO" id="GO:0005886">
    <property type="term" value="C:plasma membrane"/>
    <property type="evidence" value="ECO:0007669"/>
    <property type="project" value="UniProtKB-SubCell"/>
</dbReference>
<comment type="subcellular location">
    <subcellularLocation>
        <location evidence="2">Cell membrane</location>
        <topology evidence="2">Single-pass membrane protein</topology>
    </subcellularLocation>
</comment>
<comment type="caution">
    <text evidence="12">The sequence shown here is derived from an EMBL/GenBank/DDBJ whole genome shotgun (WGS) entry which is preliminary data.</text>
</comment>
<dbReference type="GO" id="GO:0009425">
    <property type="term" value="C:bacterial-type flagellum basal body"/>
    <property type="evidence" value="ECO:0007669"/>
    <property type="project" value="InterPro"/>
</dbReference>
<dbReference type="EMBL" id="VFOQ01000002">
    <property type="protein sequence ID" value="TQL56988.1"/>
    <property type="molecule type" value="Genomic_DNA"/>
</dbReference>
<evidence type="ECO:0000256" key="6">
    <source>
        <dbReference type="ARBA" id="ARBA00022692"/>
    </source>
</evidence>
<keyword evidence="6 10" id="KW-0812">Transmembrane</keyword>
<dbReference type="Proteomes" id="UP000319514">
    <property type="component" value="Unassembled WGS sequence"/>
</dbReference>
<name>A0A542Z9F7_9MICO</name>
<dbReference type="GO" id="GO:0071978">
    <property type="term" value="P:bacterial-type flagellum-dependent swarming motility"/>
    <property type="evidence" value="ECO:0007669"/>
    <property type="project" value="TreeGrafter"/>
</dbReference>
<evidence type="ECO:0000313" key="12">
    <source>
        <dbReference type="EMBL" id="TQL56988.1"/>
    </source>
</evidence>
<evidence type="ECO:0000256" key="1">
    <source>
        <dbReference type="ARBA" id="ARBA00002254"/>
    </source>
</evidence>
<organism evidence="12 13">
    <name type="scientific">Oryzihumus leptocrescens</name>
    <dbReference type="NCBI Taxonomy" id="297536"/>
    <lineage>
        <taxon>Bacteria</taxon>
        <taxon>Bacillati</taxon>
        <taxon>Actinomycetota</taxon>
        <taxon>Actinomycetes</taxon>
        <taxon>Micrococcales</taxon>
        <taxon>Intrasporangiaceae</taxon>
        <taxon>Oryzihumus</taxon>
    </lineage>
</organism>
<dbReference type="Pfam" id="PF03748">
    <property type="entry name" value="FliL"/>
    <property type="match status" value="1"/>
</dbReference>
<evidence type="ECO:0000256" key="3">
    <source>
        <dbReference type="ARBA" id="ARBA00008281"/>
    </source>
</evidence>
<keyword evidence="9 10" id="KW-0472">Membrane</keyword>
<evidence type="ECO:0000256" key="5">
    <source>
        <dbReference type="ARBA" id="ARBA00022500"/>
    </source>
</evidence>
<reference evidence="12 13" key="1">
    <citation type="submission" date="2019-06" db="EMBL/GenBank/DDBJ databases">
        <title>Sequencing the genomes of 1000 actinobacteria strains.</title>
        <authorList>
            <person name="Klenk H.-P."/>
        </authorList>
    </citation>
    <scope>NUCLEOTIDE SEQUENCE [LARGE SCALE GENOMIC DNA]</scope>
    <source>
        <strain evidence="12 13">DSM 18082</strain>
    </source>
</reference>
<feature type="transmembrane region" description="Helical" evidence="10">
    <location>
        <begin position="29"/>
        <end position="50"/>
    </location>
</feature>
<keyword evidence="13" id="KW-1185">Reference proteome</keyword>
<dbReference type="PANTHER" id="PTHR35091">
    <property type="entry name" value="FLAGELLAR PROTEIN FLIL"/>
    <property type="match status" value="1"/>
</dbReference>
<evidence type="ECO:0000256" key="8">
    <source>
        <dbReference type="ARBA" id="ARBA00022989"/>
    </source>
</evidence>
<evidence type="ECO:0000256" key="4">
    <source>
        <dbReference type="ARBA" id="ARBA00022475"/>
    </source>
</evidence>
<feature type="region of interest" description="Disordered" evidence="11">
    <location>
        <begin position="1"/>
        <end position="21"/>
    </location>
</feature>
<keyword evidence="4 10" id="KW-1003">Cell membrane</keyword>
<keyword evidence="7 10" id="KW-0283">Flagellar rotation</keyword>
<evidence type="ECO:0000256" key="10">
    <source>
        <dbReference type="RuleBase" id="RU364125"/>
    </source>
</evidence>
<evidence type="ECO:0000313" key="13">
    <source>
        <dbReference type="Proteomes" id="UP000319514"/>
    </source>
</evidence>
<dbReference type="OrthoDB" id="3537056at2"/>
<gene>
    <name evidence="12" type="ORF">FB474_3756</name>
</gene>
<dbReference type="RefSeq" id="WP_141790339.1">
    <property type="nucleotide sequence ID" value="NZ_BAAAKX010000019.1"/>
</dbReference>
<dbReference type="AlphaFoldDB" id="A0A542Z9F7"/>
<comment type="similarity">
    <text evidence="3 10">Belongs to the FliL family.</text>
</comment>
<keyword evidence="5 10" id="KW-0145">Chemotaxis</keyword>
<evidence type="ECO:0000256" key="9">
    <source>
        <dbReference type="ARBA" id="ARBA00023136"/>
    </source>
</evidence>
<keyword evidence="12" id="KW-0969">Cilium</keyword>